<evidence type="ECO:0000256" key="5">
    <source>
        <dbReference type="RuleBase" id="RU004468"/>
    </source>
</evidence>
<dbReference type="GO" id="GO:0008422">
    <property type="term" value="F:beta-glucosidase activity"/>
    <property type="evidence" value="ECO:0007669"/>
    <property type="project" value="TreeGrafter"/>
</dbReference>
<keyword evidence="7" id="KW-1185">Reference proteome</keyword>
<dbReference type="InterPro" id="IPR001360">
    <property type="entry name" value="Glyco_hydro_1"/>
</dbReference>
<accession>A0A6S6RBW0</accession>
<name>A0A6S6RBW0_9FIRM</name>
<dbReference type="AlphaFoldDB" id="A0A6S6RBW0"/>
<evidence type="ECO:0000256" key="3">
    <source>
        <dbReference type="ARBA" id="ARBA00023295"/>
    </source>
</evidence>
<dbReference type="InterPro" id="IPR018120">
    <property type="entry name" value="Glyco_hydro_1_AS"/>
</dbReference>
<dbReference type="FunFam" id="3.20.20.80:FF:000004">
    <property type="entry name" value="Beta-glucosidase 6-phospho-beta-glucosidase"/>
    <property type="match status" value="1"/>
</dbReference>
<gene>
    <name evidence="6" type="ORF">acsn021_42710</name>
</gene>
<dbReference type="PRINTS" id="PR00131">
    <property type="entry name" value="GLHYDRLASE1"/>
</dbReference>
<evidence type="ECO:0000256" key="2">
    <source>
        <dbReference type="ARBA" id="ARBA00022801"/>
    </source>
</evidence>
<keyword evidence="3 5" id="KW-0326">Glycosidase</keyword>
<dbReference type="KEGG" id="acel:acsn021_42710"/>
<dbReference type="Pfam" id="PF00232">
    <property type="entry name" value="Glyco_hydro_1"/>
    <property type="match status" value="1"/>
</dbReference>
<dbReference type="SUPFAM" id="SSF51445">
    <property type="entry name" value="(Trans)glycosidases"/>
    <property type="match status" value="1"/>
</dbReference>
<dbReference type="Proteomes" id="UP000515561">
    <property type="component" value="Chromosome"/>
</dbReference>
<dbReference type="EMBL" id="AP023367">
    <property type="protein sequence ID" value="BCJ96702.1"/>
    <property type="molecule type" value="Genomic_DNA"/>
</dbReference>
<dbReference type="PANTHER" id="PTHR10353:SF136">
    <property type="entry name" value="ARYL-PHOSPHO-BETA-D-GLUCOSIDASE BGLC"/>
    <property type="match status" value="1"/>
</dbReference>
<reference evidence="6 7" key="1">
    <citation type="journal article" date="2016" name="Int. J. Syst. Evol. Microbiol.">
        <title>Descriptions of Anaerotaenia torta gen. nov., sp. nov. and Anaerocolumna cellulosilytica gen. nov., sp. nov. isolated from a methanogenic reactor of cattle waste.</title>
        <authorList>
            <person name="Uek A."/>
            <person name="Ohtaki Y."/>
            <person name="Kaku N."/>
            <person name="Ueki K."/>
        </authorList>
    </citation>
    <scope>NUCLEOTIDE SEQUENCE [LARGE SCALE GENOMIC DNA]</scope>
    <source>
        <strain evidence="6 7">SN021</strain>
    </source>
</reference>
<protein>
    <submittedName>
        <fullName evidence="6">Glycosyl hydrolase</fullName>
    </submittedName>
</protein>
<sequence length="471" mass="54955">MNKQFPENFLWGASSSAFQIEGGWEEDGKGKTVADFNSFKRSHLQADSKVASDFYHRYKEDIALMKEMGLKIYRFSISWARIIPKGDGDINQKGIDFYNNVIDCMLEHGIIPFITLYHFDLPYALVEKYNGWESRECAFAFERYAKVCFEAFGDRVKYWQVHNEQNLMIRVDERMNISEEDPLKADRMRAQMDYHMFLAHALAVKACHAIVTDGKIGPAVSSTCTYAHSNKPEDVWAAKMNDWFKTNYCLDIHFTGEYPGYYMRYLKERNIVPVMEEGDKEILKGAKMDYIALNYYRTLCARYLPADEEHPVGSRICRTNEVDFDQYGYFRDEKNPNLTASEYGAQIDPMGLRIVLNEYYQRYRLPLIVTENGLGTADVLTEDKKVHDDYRIEYLRGHIEACALAIEDGVELMGYSPWSVMDLLSSHQGFKKRYGFIYVNRDDHDLKGLERIKKDSYYWYKNVIKTNGEVL</sequence>
<evidence type="ECO:0000256" key="4">
    <source>
        <dbReference type="RuleBase" id="RU003690"/>
    </source>
</evidence>
<dbReference type="RefSeq" id="WP_184092061.1">
    <property type="nucleotide sequence ID" value="NZ_AP023367.1"/>
</dbReference>
<dbReference type="PANTHER" id="PTHR10353">
    <property type="entry name" value="GLYCOSYL HYDROLASE"/>
    <property type="match status" value="1"/>
</dbReference>
<dbReference type="GO" id="GO:0005829">
    <property type="term" value="C:cytosol"/>
    <property type="evidence" value="ECO:0007669"/>
    <property type="project" value="TreeGrafter"/>
</dbReference>
<dbReference type="InterPro" id="IPR017853">
    <property type="entry name" value="GH"/>
</dbReference>
<proteinExistence type="inferred from homology"/>
<evidence type="ECO:0000256" key="1">
    <source>
        <dbReference type="ARBA" id="ARBA00010838"/>
    </source>
</evidence>
<evidence type="ECO:0000313" key="7">
    <source>
        <dbReference type="Proteomes" id="UP000515561"/>
    </source>
</evidence>
<dbReference type="PROSITE" id="PS00653">
    <property type="entry name" value="GLYCOSYL_HYDROL_F1_2"/>
    <property type="match status" value="1"/>
</dbReference>
<dbReference type="GO" id="GO:0016052">
    <property type="term" value="P:carbohydrate catabolic process"/>
    <property type="evidence" value="ECO:0007669"/>
    <property type="project" value="TreeGrafter"/>
</dbReference>
<dbReference type="InterPro" id="IPR033132">
    <property type="entry name" value="GH_1_N_CS"/>
</dbReference>
<keyword evidence="2 5" id="KW-0378">Hydrolase</keyword>
<organism evidence="6 7">
    <name type="scientific">Anaerocolumna cellulosilytica</name>
    <dbReference type="NCBI Taxonomy" id="433286"/>
    <lineage>
        <taxon>Bacteria</taxon>
        <taxon>Bacillati</taxon>
        <taxon>Bacillota</taxon>
        <taxon>Clostridia</taxon>
        <taxon>Lachnospirales</taxon>
        <taxon>Lachnospiraceae</taxon>
        <taxon>Anaerocolumna</taxon>
    </lineage>
</organism>
<comment type="similarity">
    <text evidence="1 4">Belongs to the glycosyl hydrolase 1 family.</text>
</comment>
<evidence type="ECO:0000313" key="6">
    <source>
        <dbReference type="EMBL" id="BCJ96702.1"/>
    </source>
</evidence>
<dbReference type="PROSITE" id="PS00572">
    <property type="entry name" value="GLYCOSYL_HYDROL_F1_1"/>
    <property type="match status" value="1"/>
</dbReference>
<dbReference type="Gene3D" id="3.20.20.80">
    <property type="entry name" value="Glycosidases"/>
    <property type="match status" value="1"/>
</dbReference>